<reference evidence="13" key="1">
    <citation type="journal article" date="2012" name="Appl. Microbiol. Biotechnol.">
        <title>The complete genome sequence of Pantoea ananatis AJ13355, an organism with great biotechnological potential.</title>
        <authorList>
            <person name="Hara Y."/>
            <person name="Kadotani N."/>
            <person name="Izui H."/>
            <person name="Katashkina J.I."/>
            <person name="Kuvaeva T.M."/>
            <person name="Andreeva I.G."/>
            <person name="Golubeva L.I."/>
            <person name="Malko D.B."/>
            <person name="Makeev V.J."/>
            <person name="Mashko S.V."/>
            <person name="Kozlov Y.I."/>
        </authorList>
    </citation>
    <scope>NUCLEOTIDE SEQUENCE [LARGE SCALE GENOMIC DNA]</scope>
    <source>
        <strain evidence="13">AJ13355</strain>
    </source>
</reference>
<dbReference type="PROSITE" id="PS51094">
    <property type="entry name" value="PTS_EIIA_TYPE_2"/>
    <property type="match status" value="1"/>
</dbReference>
<evidence type="ECO:0000256" key="10">
    <source>
        <dbReference type="ARBA" id="ARBA00042072"/>
    </source>
</evidence>
<dbReference type="eggNOG" id="COG1762">
    <property type="taxonomic scope" value="Bacteria"/>
</dbReference>
<keyword evidence="4" id="KW-0597">Phosphoprotein</keyword>
<dbReference type="KEGG" id="paj:PAJ_1196"/>
<keyword evidence="5" id="KW-0808">Transferase</keyword>
<dbReference type="SUPFAM" id="SSF55804">
    <property type="entry name" value="Phoshotransferase/anion transport protein"/>
    <property type="match status" value="1"/>
</dbReference>
<dbReference type="PANTHER" id="PTHR36203">
    <property type="entry name" value="ASCORBATE-SPECIFIC PTS SYSTEM EIIA COMPONENT"/>
    <property type="match status" value="1"/>
</dbReference>
<dbReference type="HOGENOM" id="CLU_072531_2_0_6"/>
<dbReference type="GO" id="GO:0009401">
    <property type="term" value="P:phosphoenolpyruvate-dependent sugar phosphotransferase system"/>
    <property type="evidence" value="ECO:0007669"/>
    <property type="project" value="UniProtKB-KW"/>
</dbReference>
<comment type="subcellular location">
    <subcellularLocation>
        <location evidence="1">Cytoplasm</location>
    </subcellularLocation>
</comment>
<dbReference type="RefSeq" id="WP_013025742.1">
    <property type="nucleotide sequence ID" value="NC_017531.2"/>
</dbReference>
<dbReference type="GO" id="GO:0016301">
    <property type="term" value="F:kinase activity"/>
    <property type="evidence" value="ECO:0007669"/>
    <property type="project" value="UniProtKB-KW"/>
</dbReference>
<dbReference type="Proteomes" id="UP000006690">
    <property type="component" value="Chromosome"/>
</dbReference>
<dbReference type="InterPro" id="IPR016152">
    <property type="entry name" value="PTrfase/Anion_transptr"/>
</dbReference>
<comment type="function">
    <text evidence="8">The phosphoenolpyruvate-dependent sugar phosphotransferase system (sugar PTS), a major carbohydrate active transport system, catalyzes the phosphorylation of incoming sugar substrates concomitantly with their translocation across the cell membrane. The enzyme II UlaABC PTS system is involved in ascorbate transport.</text>
</comment>
<organism evidence="12 13">
    <name type="scientific">Pantoea ananatis (strain AJ13355)</name>
    <dbReference type="NCBI Taxonomy" id="932677"/>
    <lineage>
        <taxon>Bacteria</taxon>
        <taxon>Pseudomonadati</taxon>
        <taxon>Pseudomonadota</taxon>
        <taxon>Gammaproteobacteria</taxon>
        <taxon>Enterobacterales</taxon>
        <taxon>Erwiniaceae</taxon>
        <taxon>Pantoea</taxon>
    </lineage>
</organism>
<evidence type="ECO:0000256" key="9">
    <source>
        <dbReference type="ARBA" id="ARBA00041175"/>
    </source>
</evidence>
<evidence type="ECO:0000313" key="12">
    <source>
        <dbReference type="EMBL" id="BAK11276.1"/>
    </source>
</evidence>
<keyword evidence="3" id="KW-0963">Cytoplasm</keyword>
<evidence type="ECO:0000313" key="13">
    <source>
        <dbReference type="Proteomes" id="UP000006690"/>
    </source>
</evidence>
<name>A0A0H3KW29_PANAA</name>
<evidence type="ECO:0000256" key="6">
    <source>
        <dbReference type="ARBA" id="ARBA00022683"/>
    </source>
</evidence>
<keyword evidence="7" id="KW-0418">Kinase</keyword>
<dbReference type="AlphaFoldDB" id="A0A0H3KW29"/>
<evidence type="ECO:0000259" key="11">
    <source>
        <dbReference type="PROSITE" id="PS51094"/>
    </source>
</evidence>
<dbReference type="Pfam" id="PF00359">
    <property type="entry name" value="PTS_EIIA_2"/>
    <property type="match status" value="1"/>
</dbReference>
<dbReference type="PATRIC" id="fig|553.3.peg.2356"/>
<sequence length="145" mass="15901">MTIKQLLQEANAVQVGIAARDWQQVIAMAARPLVEGGYIQASYPQAVIENTLTHGAYYVFEEGIAIPHARPETGVIRDCFSMVLLSEPVSFDGSDKADIVIMFGARDSNAHIEEGIRAIVTLLEDEETLVRLRQASSVAEVMEIL</sequence>
<dbReference type="OrthoDB" id="1634238at2"/>
<dbReference type="InterPro" id="IPR021133">
    <property type="entry name" value="HEAT_type_2"/>
</dbReference>
<evidence type="ECO:0000256" key="2">
    <source>
        <dbReference type="ARBA" id="ARBA00022448"/>
    </source>
</evidence>
<evidence type="ECO:0000256" key="7">
    <source>
        <dbReference type="ARBA" id="ARBA00022777"/>
    </source>
</evidence>
<dbReference type="GeneID" id="57268298"/>
<evidence type="ECO:0000256" key="4">
    <source>
        <dbReference type="ARBA" id="ARBA00022553"/>
    </source>
</evidence>
<dbReference type="InterPro" id="IPR002178">
    <property type="entry name" value="PTS_EIIA_type-2_dom"/>
</dbReference>
<keyword evidence="2" id="KW-0813">Transport</keyword>
<protein>
    <recommendedName>
        <fullName evidence="9">Ascorbate-specific PTS system EIIA component</fullName>
    </recommendedName>
    <alternativeName>
        <fullName evidence="10">Ascorbate-specific phosphotransferase enzyme IIA component</fullName>
    </alternativeName>
</protein>
<dbReference type="PROSITE" id="PS50077">
    <property type="entry name" value="HEAT_REPEAT"/>
    <property type="match status" value="1"/>
</dbReference>
<accession>A0A0H3KW29</accession>
<feature type="domain" description="PTS EIIA type-2" evidence="11">
    <location>
        <begin position="6"/>
        <end position="145"/>
    </location>
</feature>
<evidence type="ECO:0000256" key="5">
    <source>
        <dbReference type="ARBA" id="ARBA00022679"/>
    </source>
</evidence>
<dbReference type="CDD" id="cd00211">
    <property type="entry name" value="PTS_IIA_fru"/>
    <property type="match status" value="1"/>
</dbReference>
<dbReference type="InterPro" id="IPR051351">
    <property type="entry name" value="Ascorbate-PTS_EIIA_comp"/>
</dbReference>
<dbReference type="EMBL" id="AP012032">
    <property type="protein sequence ID" value="BAK11276.1"/>
    <property type="molecule type" value="Genomic_DNA"/>
</dbReference>
<evidence type="ECO:0000256" key="1">
    <source>
        <dbReference type="ARBA" id="ARBA00004496"/>
    </source>
</evidence>
<gene>
    <name evidence="12" type="primary">ulaC</name>
    <name evidence="12" type="ordered locus">PAJ_1196</name>
</gene>
<dbReference type="GO" id="GO:0005737">
    <property type="term" value="C:cytoplasm"/>
    <property type="evidence" value="ECO:0007669"/>
    <property type="project" value="UniProtKB-SubCell"/>
</dbReference>
<proteinExistence type="predicted"/>
<keyword evidence="6" id="KW-0598">Phosphotransferase system</keyword>
<dbReference type="Gene3D" id="3.40.930.10">
    <property type="entry name" value="Mannitol-specific EII, Chain A"/>
    <property type="match status" value="1"/>
</dbReference>
<evidence type="ECO:0000256" key="8">
    <source>
        <dbReference type="ARBA" id="ARBA00037387"/>
    </source>
</evidence>
<dbReference type="PANTHER" id="PTHR36203:SF1">
    <property type="entry name" value="ASCORBATE-SPECIFIC PTS SYSTEM EIIA COMPONENT"/>
    <property type="match status" value="1"/>
</dbReference>
<evidence type="ECO:0000256" key="3">
    <source>
        <dbReference type="ARBA" id="ARBA00022490"/>
    </source>
</evidence>